<evidence type="ECO:0000313" key="11">
    <source>
        <dbReference type="EMBL" id="MDK9580515.1"/>
    </source>
</evidence>
<feature type="domain" description="PTS EIIC type-1" evidence="10">
    <location>
        <begin position="6"/>
        <end position="330"/>
    </location>
</feature>
<dbReference type="PANTHER" id="PTHR30175:SF4">
    <property type="entry name" value="PTS SYSTEM TREHALOSE-SPECIFIC EIIBC COMPONENT"/>
    <property type="match status" value="1"/>
</dbReference>
<gene>
    <name evidence="11" type="ORF">QQA45_03165</name>
</gene>
<sequence length="330" mass="36066">MQKFIKLLSEIFSPIIPILLVGGLLCAICNLVHFSKFKEIEQMLKLISQIPFKCLPVFIAFSATKAFGGNAYLGAFLALIMINPEISIKYKMDYQATVLPIVIMSYVLVFIEKKLKKIVNKNVGDILAPILALVITAYLTLSFAGKVLLYLGNGLSVVVLFIYNKLGFIGSGILGFVYAPIVITGLHHALLPIETNLLKVNGNFITPIAAISNIAQAGSVFAVYFLEKDKKEKNIQALAGVSALLGITEPAMFGVNLKYKRAFYSSLVGSMLACIFLGLYKARAISVGITGIFAFLIMPLNKIVIFFISAIIAFGISFVSTYYFLRGTLE</sequence>
<evidence type="ECO:0000256" key="8">
    <source>
        <dbReference type="ARBA" id="ARBA00023136"/>
    </source>
</evidence>
<feature type="transmembrane region" description="Helical" evidence="9">
    <location>
        <begin position="205"/>
        <end position="226"/>
    </location>
</feature>
<dbReference type="InterPro" id="IPR050558">
    <property type="entry name" value="PTS_Sugar-Specific_Components"/>
</dbReference>
<dbReference type="EMBL" id="JASSPP010000004">
    <property type="protein sequence ID" value="MDK9580515.1"/>
    <property type="molecule type" value="Genomic_DNA"/>
</dbReference>
<evidence type="ECO:0000256" key="4">
    <source>
        <dbReference type="ARBA" id="ARBA00022597"/>
    </source>
</evidence>
<feature type="transmembrane region" description="Helical" evidence="9">
    <location>
        <begin position="238"/>
        <end position="257"/>
    </location>
</feature>
<dbReference type="InterPro" id="IPR003352">
    <property type="entry name" value="PTS_EIIC"/>
</dbReference>
<keyword evidence="8 9" id="KW-0472">Membrane</keyword>
<comment type="subcellular location">
    <subcellularLocation>
        <location evidence="1">Cell membrane</location>
        <topology evidence="1">Multi-pass membrane protein</topology>
    </subcellularLocation>
</comment>
<dbReference type="Pfam" id="PF02378">
    <property type="entry name" value="PTS_EIIC"/>
    <property type="match status" value="1"/>
</dbReference>
<feature type="transmembrane region" description="Helical" evidence="9">
    <location>
        <begin position="94"/>
        <end position="111"/>
    </location>
</feature>
<evidence type="ECO:0000259" key="10">
    <source>
        <dbReference type="PROSITE" id="PS51103"/>
    </source>
</evidence>
<feature type="transmembrane region" description="Helical" evidence="9">
    <location>
        <begin position="12"/>
        <end position="34"/>
    </location>
</feature>
<keyword evidence="2" id="KW-0813">Transport</keyword>
<keyword evidence="5" id="KW-0598">Phosphotransferase system</keyword>
<comment type="caution">
    <text evidence="11">The sequence shown here is derived from an EMBL/GenBank/DDBJ whole genome shotgun (WGS) entry which is preliminary data.</text>
</comment>
<organism evidence="11 12">
    <name type="scientific">Sneathia sanguinegens</name>
    <dbReference type="NCBI Taxonomy" id="40543"/>
    <lineage>
        <taxon>Bacteria</taxon>
        <taxon>Fusobacteriati</taxon>
        <taxon>Fusobacteriota</taxon>
        <taxon>Fusobacteriia</taxon>
        <taxon>Fusobacteriales</taxon>
        <taxon>Leptotrichiaceae</taxon>
        <taxon>Sneathia</taxon>
    </lineage>
</organism>
<keyword evidence="3" id="KW-1003">Cell membrane</keyword>
<reference evidence="11 12" key="1">
    <citation type="submission" date="2023-06" db="EMBL/GenBank/DDBJ databases">
        <title>Antibody response to the Sneathia vaginalis cytopathogenic toxin A during pregnancy.</title>
        <authorList>
            <person name="Mccoy Z.T."/>
            <person name="Serrano M.G."/>
            <person name="Spaine K."/>
            <person name="Edwards D.J."/>
            <person name="Buck G.A."/>
            <person name="Jefferson K."/>
        </authorList>
    </citation>
    <scope>NUCLEOTIDE SEQUENCE [LARGE SCALE GENOMIC DNA]</scope>
    <source>
        <strain evidence="11 12">CCUG 42621</strain>
    </source>
</reference>
<evidence type="ECO:0000256" key="2">
    <source>
        <dbReference type="ARBA" id="ARBA00022448"/>
    </source>
</evidence>
<feature type="transmembrane region" description="Helical" evidence="9">
    <location>
        <begin position="123"/>
        <end position="141"/>
    </location>
</feature>
<accession>A0ABT7HLE7</accession>
<proteinExistence type="predicted"/>
<evidence type="ECO:0000256" key="7">
    <source>
        <dbReference type="ARBA" id="ARBA00022989"/>
    </source>
</evidence>
<keyword evidence="6 9" id="KW-0812">Transmembrane</keyword>
<keyword evidence="4" id="KW-0762">Sugar transport</keyword>
<evidence type="ECO:0000256" key="6">
    <source>
        <dbReference type="ARBA" id="ARBA00022692"/>
    </source>
</evidence>
<evidence type="ECO:0000256" key="1">
    <source>
        <dbReference type="ARBA" id="ARBA00004651"/>
    </source>
</evidence>
<dbReference type="InterPro" id="IPR013013">
    <property type="entry name" value="PTS_EIIC_1"/>
</dbReference>
<dbReference type="RefSeq" id="WP_285152831.1">
    <property type="nucleotide sequence ID" value="NZ_JASSPP010000004.1"/>
</dbReference>
<keyword evidence="7 9" id="KW-1133">Transmembrane helix</keyword>
<name>A0ABT7HLE7_9FUSO</name>
<keyword evidence="12" id="KW-1185">Reference proteome</keyword>
<dbReference type="PROSITE" id="PS51103">
    <property type="entry name" value="PTS_EIIC_TYPE_1"/>
    <property type="match status" value="1"/>
</dbReference>
<feature type="transmembrane region" description="Helical" evidence="9">
    <location>
        <begin position="173"/>
        <end position="193"/>
    </location>
</feature>
<evidence type="ECO:0000313" key="12">
    <source>
        <dbReference type="Proteomes" id="UP001225134"/>
    </source>
</evidence>
<feature type="transmembrane region" description="Helical" evidence="9">
    <location>
        <begin position="303"/>
        <end position="325"/>
    </location>
</feature>
<evidence type="ECO:0000256" key="5">
    <source>
        <dbReference type="ARBA" id="ARBA00022683"/>
    </source>
</evidence>
<protein>
    <submittedName>
        <fullName evidence="11">PTS transporter subunit EIIC</fullName>
    </submittedName>
</protein>
<evidence type="ECO:0000256" key="9">
    <source>
        <dbReference type="SAM" id="Phobius"/>
    </source>
</evidence>
<dbReference type="PANTHER" id="PTHR30175">
    <property type="entry name" value="PHOSPHOTRANSFERASE SYSTEM TRANSPORT PROTEIN"/>
    <property type="match status" value="1"/>
</dbReference>
<evidence type="ECO:0000256" key="3">
    <source>
        <dbReference type="ARBA" id="ARBA00022475"/>
    </source>
</evidence>
<feature type="transmembrane region" description="Helical" evidence="9">
    <location>
        <begin position="55"/>
        <end position="82"/>
    </location>
</feature>
<dbReference type="Proteomes" id="UP001225134">
    <property type="component" value="Unassembled WGS sequence"/>
</dbReference>